<evidence type="ECO:0000313" key="5">
    <source>
        <dbReference type="EMBL" id="GMN62802.1"/>
    </source>
</evidence>
<keyword evidence="2" id="KW-0285">Flavoprotein</keyword>
<dbReference type="InterPro" id="IPR036188">
    <property type="entry name" value="FAD/NAD-bd_sf"/>
</dbReference>
<feature type="domain" description="Glucose-methanol-choline oxidoreductase C-terminal" evidence="4">
    <location>
        <begin position="86"/>
        <end position="201"/>
    </location>
</feature>
<reference evidence="5" key="1">
    <citation type="submission" date="2023-07" db="EMBL/GenBank/DDBJ databases">
        <title>draft genome sequence of fig (Ficus carica).</title>
        <authorList>
            <person name="Takahashi T."/>
            <person name="Nishimura K."/>
        </authorList>
    </citation>
    <scope>NUCLEOTIDE SEQUENCE</scope>
</reference>
<dbReference type="Gene3D" id="3.50.50.60">
    <property type="entry name" value="FAD/NAD(P)-binding domain"/>
    <property type="match status" value="2"/>
</dbReference>
<dbReference type="Pfam" id="PF05199">
    <property type="entry name" value="GMC_oxred_C"/>
    <property type="match status" value="1"/>
</dbReference>
<dbReference type="AlphaFoldDB" id="A0AA88DVV6"/>
<keyword evidence="6" id="KW-1185">Reference proteome</keyword>
<dbReference type="PANTHER" id="PTHR45968:SF23">
    <property type="entry name" value="GLUCOSE-METHANOL-CHOLINE OXIDOREDUCTASE N-TERMINAL DOMAIN-CONTAINING PROTEIN"/>
    <property type="match status" value="1"/>
</dbReference>
<dbReference type="InterPro" id="IPR007867">
    <property type="entry name" value="GMC_OxRtase_C"/>
</dbReference>
<evidence type="ECO:0000256" key="2">
    <source>
        <dbReference type="ARBA" id="ARBA00022630"/>
    </source>
</evidence>
<gene>
    <name evidence="5" type="ORF">TIFTF001_031882</name>
</gene>
<evidence type="ECO:0000313" key="6">
    <source>
        <dbReference type="Proteomes" id="UP001187192"/>
    </source>
</evidence>
<dbReference type="PANTHER" id="PTHR45968">
    <property type="entry name" value="OSJNBA0019K04.7 PROTEIN"/>
    <property type="match status" value="1"/>
</dbReference>
<evidence type="ECO:0000259" key="4">
    <source>
        <dbReference type="Pfam" id="PF05199"/>
    </source>
</evidence>
<dbReference type="EMBL" id="BTGU01000135">
    <property type="protein sequence ID" value="GMN62802.1"/>
    <property type="molecule type" value="Genomic_DNA"/>
</dbReference>
<dbReference type="Gene3D" id="3.30.410.40">
    <property type="match status" value="1"/>
</dbReference>
<accession>A0AA88DVV6</accession>
<dbReference type="Proteomes" id="UP001187192">
    <property type="component" value="Unassembled WGS sequence"/>
</dbReference>
<dbReference type="GO" id="GO:0016614">
    <property type="term" value="F:oxidoreductase activity, acting on CH-OH group of donors"/>
    <property type="evidence" value="ECO:0007669"/>
    <property type="project" value="InterPro"/>
</dbReference>
<evidence type="ECO:0000256" key="1">
    <source>
        <dbReference type="ARBA" id="ARBA00001974"/>
    </source>
</evidence>
<dbReference type="InterPro" id="IPR051871">
    <property type="entry name" value="GMC_Oxidoreductase-Related"/>
</dbReference>
<proteinExistence type="predicted"/>
<name>A0AA88DVV6_FICCA</name>
<sequence length="202" mass="22225">MKAMSNATDLQLEEEYVYIVIGGGTAGYPLAATLSKSYSVLVLESVVFLRHSRNPQPSAVGVIRTDLNGKSHRALVRPKGEPVHASDSTISRCVMGMRKIDEMLDTNSMDRFKYKDYNGSLRFLFNGPSLPMNYPSNDSAMAAFCRSTVETIYHYDGGCLVRKVVGGDFRVMDIDSLRVVYGSTFTSTPGTNPQATVMMLGR</sequence>
<protein>
    <recommendedName>
        <fullName evidence="4">Glucose-methanol-choline oxidoreductase C-terminal domain-containing protein</fullName>
    </recommendedName>
</protein>
<keyword evidence="3" id="KW-0274">FAD</keyword>
<dbReference type="SUPFAM" id="SSF51905">
    <property type="entry name" value="FAD/NAD(P)-binding domain"/>
    <property type="match status" value="1"/>
</dbReference>
<comment type="caution">
    <text evidence="5">The sequence shown here is derived from an EMBL/GenBank/DDBJ whole genome shotgun (WGS) entry which is preliminary data.</text>
</comment>
<evidence type="ECO:0000256" key="3">
    <source>
        <dbReference type="ARBA" id="ARBA00022827"/>
    </source>
</evidence>
<comment type="cofactor">
    <cofactor evidence="1">
        <name>FAD</name>
        <dbReference type="ChEBI" id="CHEBI:57692"/>
    </cofactor>
</comment>
<organism evidence="5 6">
    <name type="scientific">Ficus carica</name>
    <name type="common">Common fig</name>
    <dbReference type="NCBI Taxonomy" id="3494"/>
    <lineage>
        <taxon>Eukaryota</taxon>
        <taxon>Viridiplantae</taxon>
        <taxon>Streptophyta</taxon>
        <taxon>Embryophyta</taxon>
        <taxon>Tracheophyta</taxon>
        <taxon>Spermatophyta</taxon>
        <taxon>Magnoliopsida</taxon>
        <taxon>eudicotyledons</taxon>
        <taxon>Gunneridae</taxon>
        <taxon>Pentapetalae</taxon>
        <taxon>rosids</taxon>
        <taxon>fabids</taxon>
        <taxon>Rosales</taxon>
        <taxon>Moraceae</taxon>
        <taxon>Ficeae</taxon>
        <taxon>Ficus</taxon>
    </lineage>
</organism>